<dbReference type="AlphaFoldDB" id="A0A8T9CJ77"/>
<comment type="similarity">
    <text evidence="2 8">Belongs to the cytochrome P450 family.</text>
</comment>
<dbReference type="InterPro" id="IPR002401">
    <property type="entry name" value="Cyt_P450_E_grp-I"/>
</dbReference>
<dbReference type="Gene3D" id="1.10.630.10">
    <property type="entry name" value="Cytochrome P450"/>
    <property type="match status" value="1"/>
</dbReference>
<evidence type="ECO:0000256" key="3">
    <source>
        <dbReference type="ARBA" id="ARBA00022723"/>
    </source>
</evidence>
<evidence type="ECO:0000256" key="4">
    <source>
        <dbReference type="ARBA" id="ARBA00023002"/>
    </source>
</evidence>
<evidence type="ECO:0000256" key="7">
    <source>
        <dbReference type="PIRSR" id="PIRSR602401-1"/>
    </source>
</evidence>
<dbReference type="PANTHER" id="PTHR24305">
    <property type="entry name" value="CYTOCHROME P450"/>
    <property type="match status" value="1"/>
</dbReference>
<evidence type="ECO:0000256" key="8">
    <source>
        <dbReference type="RuleBase" id="RU000461"/>
    </source>
</evidence>
<dbReference type="EMBL" id="QGMK01000149">
    <property type="protein sequence ID" value="TVY83824.1"/>
    <property type="molecule type" value="Genomic_DNA"/>
</dbReference>
<keyword evidence="6 8" id="KW-0503">Monooxygenase</keyword>
<accession>A0A8T9CJ77</accession>
<keyword evidence="7 8" id="KW-0349">Heme</keyword>
<dbReference type="InterPro" id="IPR036396">
    <property type="entry name" value="Cyt_P450_sf"/>
</dbReference>
<dbReference type="GO" id="GO:0005506">
    <property type="term" value="F:iron ion binding"/>
    <property type="evidence" value="ECO:0007669"/>
    <property type="project" value="InterPro"/>
</dbReference>
<feature type="transmembrane region" description="Helical" evidence="9">
    <location>
        <begin position="6"/>
        <end position="26"/>
    </location>
</feature>
<proteinExistence type="inferred from homology"/>
<dbReference type="PRINTS" id="PR00463">
    <property type="entry name" value="EP450I"/>
</dbReference>
<dbReference type="SUPFAM" id="SSF48264">
    <property type="entry name" value="Cytochrome P450"/>
    <property type="match status" value="1"/>
</dbReference>
<dbReference type="OrthoDB" id="3945418at2759"/>
<comment type="cofactor">
    <cofactor evidence="1 7">
        <name>heme</name>
        <dbReference type="ChEBI" id="CHEBI:30413"/>
    </cofactor>
</comment>
<dbReference type="GO" id="GO:0004497">
    <property type="term" value="F:monooxygenase activity"/>
    <property type="evidence" value="ECO:0007669"/>
    <property type="project" value="UniProtKB-KW"/>
</dbReference>
<evidence type="ECO:0000313" key="10">
    <source>
        <dbReference type="EMBL" id="TVY83824.1"/>
    </source>
</evidence>
<keyword evidence="9" id="KW-1133">Transmembrane helix</keyword>
<evidence type="ECO:0000256" key="5">
    <source>
        <dbReference type="ARBA" id="ARBA00023004"/>
    </source>
</evidence>
<protein>
    <submittedName>
        <fullName evidence="10">Cytochrome P450 monooxygenase sdnE</fullName>
    </submittedName>
</protein>
<feature type="binding site" description="axial binding residue" evidence="7">
    <location>
        <position position="436"/>
    </location>
    <ligand>
        <name>heme</name>
        <dbReference type="ChEBI" id="CHEBI:30413"/>
    </ligand>
    <ligandPart>
        <name>Fe</name>
        <dbReference type="ChEBI" id="CHEBI:18248"/>
    </ligandPart>
</feature>
<keyword evidence="9" id="KW-0812">Transmembrane</keyword>
<evidence type="ECO:0000313" key="11">
    <source>
        <dbReference type="Proteomes" id="UP000469558"/>
    </source>
</evidence>
<name>A0A8T9CJ77_9HELO</name>
<keyword evidence="4 8" id="KW-0560">Oxidoreductase</keyword>
<dbReference type="Pfam" id="PF00067">
    <property type="entry name" value="p450"/>
    <property type="match status" value="1"/>
</dbReference>
<comment type="caution">
    <text evidence="10">The sequence shown here is derived from an EMBL/GenBank/DDBJ whole genome shotgun (WGS) entry which is preliminary data.</text>
</comment>
<dbReference type="GO" id="GO:0020037">
    <property type="term" value="F:heme binding"/>
    <property type="evidence" value="ECO:0007669"/>
    <property type="project" value="InterPro"/>
</dbReference>
<dbReference type="InterPro" id="IPR001128">
    <property type="entry name" value="Cyt_P450"/>
</dbReference>
<gene>
    <name evidence="10" type="primary">sdnE_6</name>
    <name evidence="10" type="ORF">LSUE1_G001335</name>
</gene>
<dbReference type="PANTHER" id="PTHR24305:SF157">
    <property type="entry name" value="N-ACETYLTRYPTOPHAN 6-HYDROXYLASE IVOC-RELATED"/>
    <property type="match status" value="1"/>
</dbReference>
<organism evidence="10 11">
    <name type="scientific">Lachnellula suecica</name>
    <dbReference type="NCBI Taxonomy" id="602035"/>
    <lineage>
        <taxon>Eukaryota</taxon>
        <taxon>Fungi</taxon>
        <taxon>Dikarya</taxon>
        <taxon>Ascomycota</taxon>
        <taxon>Pezizomycotina</taxon>
        <taxon>Leotiomycetes</taxon>
        <taxon>Helotiales</taxon>
        <taxon>Lachnaceae</taxon>
        <taxon>Lachnellula</taxon>
    </lineage>
</organism>
<evidence type="ECO:0000256" key="2">
    <source>
        <dbReference type="ARBA" id="ARBA00010617"/>
    </source>
</evidence>
<keyword evidence="9" id="KW-0472">Membrane</keyword>
<keyword evidence="11" id="KW-1185">Reference proteome</keyword>
<dbReference type="InterPro" id="IPR017972">
    <property type="entry name" value="Cyt_P450_CS"/>
</dbReference>
<dbReference type="PROSITE" id="PS00086">
    <property type="entry name" value="CYTOCHROME_P450"/>
    <property type="match status" value="1"/>
</dbReference>
<evidence type="ECO:0000256" key="1">
    <source>
        <dbReference type="ARBA" id="ARBA00001971"/>
    </source>
</evidence>
<dbReference type="InterPro" id="IPR050121">
    <property type="entry name" value="Cytochrome_P450_monoxygenase"/>
</dbReference>
<keyword evidence="5 7" id="KW-0408">Iron</keyword>
<dbReference type="Proteomes" id="UP000469558">
    <property type="component" value="Unassembled WGS sequence"/>
</dbReference>
<sequence>MSFITPLNLFLTLAGAQLLHILYVLVFRSLLSPLARIPGPRLAALTGWYECYYDVFYPGQYVFKIKQLHQQFGPIVRITPREVSISDLNFLDAIYSPGVYAKRDKDFEKVKALGINTSIGGAVGHDLHRRRRESLNPFFSKKGVLALAPQLQSKIFQLNSILAVSQKTGEVVNLSDIYFAFASEQNVLANSVRAAGMRNNVATVLRGVKFNLHFSWVRSLARMLPSSLMGRWVPQGVKDMMKFRQAIRREVEQILQSKDDSKSSHSVFLELRDSPTLPASEKTAQRLEDEAALLVMAGTESPAKSITIAHYHLLSNPDLMSKLRAELSEHPSTTLSEIDQLPYVRAISLEANRLSFGLTGRNPRIAPDETLTYTDLSSKVSYSIPPGTPVSTSTLLAHTNEQVFPDPWTFNPDRWLGNGMEKKKYMLAFSKGPRQCIGMHLADAEAMIAIAEMGRWGMELFETNDGDVKFLHDYHVATPNLNSLGVRARVLGRVDL</sequence>
<reference evidence="10 11" key="1">
    <citation type="submission" date="2018-05" db="EMBL/GenBank/DDBJ databases">
        <title>Genome sequencing and assembly of the regulated plant pathogen Lachnellula willkommii and related sister species for the development of diagnostic species identification markers.</title>
        <authorList>
            <person name="Giroux E."/>
            <person name="Bilodeau G."/>
        </authorList>
    </citation>
    <scope>NUCLEOTIDE SEQUENCE [LARGE SCALE GENOMIC DNA]</scope>
    <source>
        <strain evidence="10 11">CBS 268.59</strain>
    </source>
</reference>
<evidence type="ECO:0000256" key="9">
    <source>
        <dbReference type="SAM" id="Phobius"/>
    </source>
</evidence>
<dbReference type="CDD" id="cd11062">
    <property type="entry name" value="CYP58-like"/>
    <property type="match status" value="1"/>
</dbReference>
<evidence type="ECO:0000256" key="6">
    <source>
        <dbReference type="ARBA" id="ARBA00023033"/>
    </source>
</evidence>
<dbReference type="GO" id="GO:0016705">
    <property type="term" value="F:oxidoreductase activity, acting on paired donors, with incorporation or reduction of molecular oxygen"/>
    <property type="evidence" value="ECO:0007669"/>
    <property type="project" value="InterPro"/>
</dbReference>
<keyword evidence="3 7" id="KW-0479">Metal-binding</keyword>